<dbReference type="AlphaFoldDB" id="A0AAD7RWN8"/>
<proteinExistence type="predicted"/>
<organism evidence="1 2">
    <name type="scientific">Aldrovandia affinis</name>
    <dbReference type="NCBI Taxonomy" id="143900"/>
    <lineage>
        <taxon>Eukaryota</taxon>
        <taxon>Metazoa</taxon>
        <taxon>Chordata</taxon>
        <taxon>Craniata</taxon>
        <taxon>Vertebrata</taxon>
        <taxon>Euteleostomi</taxon>
        <taxon>Actinopterygii</taxon>
        <taxon>Neopterygii</taxon>
        <taxon>Teleostei</taxon>
        <taxon>Notacanthiformes</taxon>
        <taxon>Halosauridae</taxon>
        <taxon>Aldrovandia</taxon>
    </lineage>
</organism>
<protein>
    <submittedName>
        <fullName evidence="1">Uncharacterized protein</fullName>
    </submittedName>
</protein>
<sequence>MLFSPVPISTALAPAGGNRVRTQAGLRLDVQKTSVLIRRSRYYASRVVSPPPHPAYAPGTMAFSYSVNAKDLFIRQTDGTLVIDGEWE</sequence>
<dbReference type="EMBL" id="JAINUG010000155">
    <property type="protein sequence ID" value="KAJ8391652.1"/>
    <property type="molecule type" value="Genomic_DNA"/>
</dbReference>
<keyword evidence="2" id="KW-1185">Reference proteome</keyword>
<comment type="caution">
    <text evidence="1">The sequence shown here is derived from an EMBL/GenBank/DDBJ whole genome shotgun (WGS) entry which is preliminary data.</text>
</comment>
<reference evidence="1" key="1">
    <citation type="journal article" date="2023" name="Science">
        <title>Genome structures resolve the early diversification of teleost fishes.</title>
        <authorList>
            <person name="Parey E."/>
            <person name="Louis A."/>
            <person name="Montfort J."/>
            <person name="Bouchez O."/>
            <person name="Roques C."/>
            <person name="Iampietro C."/>
            <person name="Lluch J."/>
            <person name="Castinel A."/>
            <person name="Donnadieu C."/>
            <person name="Desvignes T."/>
            <person name="Floi Bucao C."/>
            <person name="Jouanno E."/>
            <person name="Wen M."/>
            <person name="Mejri S."/>
            <person name="Dirks R."/>
            <person name="Jansen H."/>
            <person name="Henkel C."/>
            <person name="Chen W.J."/>
            <person name="Zahm M."/>
            <person name="Cabau C."/>
            <person name="Klopp C."/>
            <person name="Thompson A.W."/>
            <person name="Robinson-Rechavi M."/>
            <person name="Braasch I."/>
            <person name="Lecointre G."/>
            <person name="Bobe J."/>
            <person name="Postlethwait J.H."/>
            <person name="Berthelot C."/>
            <person name="Roest Crollius H."/>
            <person name="Guiguen Y."/>
        </authorList>
    </citation>
    <scope>NUCLEOTIDE SEQUENCE</scope>
    <source>
        <strain evidence="1">NC1722</strain>
    </source>
</reference>
<evidence type="ECO:0000313" key="1">
    <source>
        <dbReference type="EMBL" id="KAJ8391652.1"/>
    </source>
</evidence>
<evidence type="ECO:0000313" key="2">
    <source>
        <dbReference type="Proteomes" id="UP001221898"/>
    </source>
</evidence>
<name>A0AAD7RWN8_9TELE</name>
<dbReference type="Proteomes" id="UP001221898">
    <property type="component" value="Unassembled WGS sequence"/>
</dbReference>
<gene>
    <name evidence="1" type="ORF">AAFF_G00087930</name>
</gene>
<accession>A0AAD7RWN8</accession>